<proteinExistence type="predicted"/>
<accession>A0A067LEQ0</accession>
<sequence length="112" mass="12190">MAQFACLKNAKWQLTSTKPPKWHTSSIQVVQRALTPSQGHPPYLNQTRQLNNYQPGCDEISGSTKRGVLCHYSALMTVVVQAITEGPSATMCVARHTLVAYATSSVVPGTFV</sequence>
<organism evidence="1 2">
    <name type="scientific">Jatropha curcas</name>
    <name type="common">Barbados nut</name>
    <dbReference type="NCBI Taxonomy" id="180498"/>
    <lineage>
        <taxon>Eukaryota</taxon>
        <taxon>Viridiplantae</taxon>
        <taxon>Streptophyta</taxon>
        <taxon>Embryophyta</taxon>
        <taxon>Tracheophyta</taxon>
        <taxon>Spermatophyta</taxon>
        <taxon>Magnoliopsida</taxon>
        <taxon>eudicotyledons</taxon>
        <taxon>Gunneridae</taxon>
        <taxon>Pentapetalae</taxon>
        <taxon>rosids</taxon>
        <taxon>fabids</taxon>
        <taxon>Malpighiales</taxon>
        <taxon>Euphorbiaceae</taxon>
        <taxon>Crotonoideae</taxon>
        <taxon>Jatropheae</taxon>
        <taxon>Jatropha</taxon>
    </lineage>
</organism>
<name>A0A067LEQ0_JATCU</name>
<dbReference type="AlphaFoldDB" id="A0A067LEQ0"/>
<dbReference type="EMBL" id="KK914284">
    <property type="protein sequence ID" value="KDP42990.1"/>
    <property type="molecule type" value="Genomic_DNA"/>
</dbReference>
<dbReference type="Proteomes" id="UP000027138">
    <property type="component" value="Unassembled WGS sequence"/>
</dbReference>
<evidence type="ECO:0000313" key="2">
    <source>
        <dbReference type="Proteomes" id="UP000027138"/>
    </source>
</evidence>
<reference evidence="1 2" key="1">
    <citation type="journal article" date="2014" name="PLoS ONE">
        <title>Global Analysis of Gene Expression Profiles in Physic Nut (Jatropha curcas L.) Seedlings Exposed to Salt Stress.</title>
        <authorList>
            <person name="Zhang L."/>
            <person name="Zhang C."/>
            <person name="Wu P."/>
            <person name="Chen Y."/>
            <person name="Li M."/>
            <person name="Jiang H."/>
            <person name="Wu G."/>
        </authorList>
    </citation>
    <scope>NUCLEOTIDE SEQUENCE [LARGE SCALE GENOMIC DNA]</scope>
    <source>
        <strain evidence="2">cv. GZQX0401</strain>
        <tissue evidence="1">Young leaves</tissue>
    </source>
</reference>
<evidence type="ECO:0000313" key="1">
    <source>
        <dbReference type="EMBL" id="KDP42990.1"/>
    </source>
</evidence>
<protein>
    <submittedName>
        <fullName evidence="1">Uncharacterized protein</fullName>
    </submittedName>
</protein>
<keyword evidence="2" id="KW-1185">Reference proteome</keyword>
<gene>
    <name evidence="1" type="ORF">JCGZ_00539</name>
</gene>